<dbReference type="Proteomes" id="UP000280346">
    <property type="component" value="Unassembled WGS sequence"/>
</dbReference>
<name>A0A433J6L3_9PROT</name>
<dbReference type="InterPro" id="IPR029063">
    <property type="entry name" value="SAM-dependent_MTases_sf"/>
</dbReference>
<accession>A0A433J6L3</accession>
<evidence type="ECO:0000313" key="2">
    <source>
        <dbReference type="EMBL" id="RUQ68818.1"/>
    </source>
</evidence>
<dbReference type="RefSeq" id="WP_126999874.1">
    <property type="nucleotide sequence ID" value="NZ_JBNPXW010000012.1"/>
</dbReference>
<dbReference type="Pfam" id="PF13489">
    <property type="entry name" value="Methyltransf_23"/>
    <property type="match status" value="1"/>
</dbReference>
<dbReference type="PANTHER" id="PTHR43861:SF3">
    <property type="entry name" value="PUTATIVE (AFU_ORTHOLOGUE AFUA_2G14390)-RELATED"/>
    <property type="match status" value="1"/>
</dbReference>
<dbReference type="GO" id="GO:0032259">
    <property type="term" value="P:methylation"/>
    <property type="evidence" value="ECO:0007669"/>
    <property type="project" value="UniProtKB-KW"/>
</dbReference>
<keyword evidence="2" id="KW-0489">Methyltransferase</keyword>
<dbReference type="Gene3D" id="3.40.50.150">
    <property type="entry name" value="Vaccinia Virus protein VP39"/>
    <property type="match status" value="1"/>
</dbReference>
<organism evidence="2 3">
    <name type="scientific">Azospirillum doebereinerae</name>
    <dbReference type="NCBI Taxonomy" id="92933"/>
    <lineage>
        <taxon>Bacteria</taxon>
        <taxon>Pseudomonadati</taxon>
        <taxon>Pseudomonadota</taxon>
        <taxon>Alphaproteobacteria</taxon>
        <taxon>Rhodospirillales</taxon>
        <taxon>Azospirillaceae</taxon>
        <taxon>Azospirillum</taxon>
    </lineage>
</organism>
<keyword evidence="3" id="KW-1185">Reference proteome</keyword>
<evidence type="ECO:0000256" key="1">
    <source>
        <dbReference type="ARBA" id="ARBA00022679"/>
    </source>
</evidence>
<evidence type="ECO:0000313" key="3">
    <source>
        <dbReference type="Proteomes" id="UP000280346"/>
    </source>
</evidence>
<dbReference type="OrthoDB" id="9792690at2"/>
<dbReference type="GO" id="GO:0008168">
    <property type="term" value="F:methyltransferase activity"/>
    <property type="evidence" value="ECO:0007669"/>
    <property type="project" value="UniProtKB-KW"/>
</dbReference>
<comment type="caution">
    <text evidence="2">The sequence shown here is derived from an EMBL/GenBank/DDBJ whole genome shotgun (WGS) entry which is preliminary data.</text>
</comment>
<dbReference type="AlphaFoldDB" id="A0A433J6L3"/>
<dbReference type="EMBL" id="RZIJ01000013">
    <property type="protein sequence ID" value="RUQ68818.1"/>
    <property type="molecule type" value="Genomic_DNA"/>
</dbReference>
<proteinExistence type="predicted"/>
<sequence length="229" mass="25643">MAATDVVSLEGERGDTASCLSYFQSLGIDPAARILDVGCRHGSFLENLRRQGYADVQGLEIDAAAIAKGEAAYPDLKGRMQVYDGTIFPFAKGCFDVITMFDVIEHIPPVEAYLTELCTLLGPGGRLVFQTPNLLVDAPYWILALRAFNREKLAMIFREHCSLQTYGSLRRLLGRAGFRDVRIERNRSDTEFKKTLVRQSLGWPGLLILQASNHFPMVLYPNFWGHARV</sequence>
<dbReference type="PANTHER" id="PTHR43861">
    <property type="entry name" value="TRANS-ACONITATE 2-METHYLTRANSFERASE-RELATED"/>
    <property type="match status" value="1"/>
</dbReference>
<keyword evidence="1 2" id="KW-0808">Transferase</keyword>
<reference evidence="2 3" key="1">
    <citation type="submission" date="2018-12" db="EMBL/GenBank/DDBJ databases">
        <authorList>
            <person name="Yang Y."/>
        </authorList>
    </citation>
    <scope>NUCLEOTIDE SEQUENCE [LARGE SCALE GENOMIC DNA]</scope>
    <source>
        <strain evidence="2 3">GSF71</strain>
    </source>
</reference>
<dbReference type="SUPFAM" id="SSF53335">
    <property type="entry name" value="S-adenosyl-L-methionine-dependent methyltransferases"/>
    <property type="match status" value="1"/>
</dbReference>
<gene>
    <name evidence="2" type="ORF">EJ913_16680</name>
</gene>
<protein>
    <submittedName>
        <fullName evidence="2">Class I SAM-dependent methyltransferase</fullName>
    </submittedName>
</protein>